<feature type="transmembrane region" description="Helical" evidence="8">
    <location>
        <begin position="273"/>
        <end position="293"/>
    </location>
</feature>
<feature type="domain" description="Threonine/serine exporter-like N-terminal" evidence="9">
    <location>
        <begin position="114"/>
        <end position="351"/>
    </location>
</feature>
<dbReference type="OrthoDB" id="9763957at2"/>
<dbReference type="PANTHER" id="PTHR34390">
    <property type="entry name" value="UPF0442 PROTEIN YJJB-RELATED"/>
    <property type="match status" value="1"/>
</dbReference>
<evidence type="ECO:0000256" key="1">
    <source>
        <dbReference type="ARBA" id="ARBA00004651"/>
    </source>
</evidence>
<evidence type="ECO:0000313" key="11">
    <source>
        <dbReference type="EMBL" id="PXA68412.1"/>
    </source>
</evidence>
<comment type="caution">
    <text evidence="11">The sequence shown here is derived from an EMBL/GenBank/DDBJ whole genome shotgun (WGS) entry which is preliminary data.</text>
</comment>
<feature type="transmembrane region" description="Helical" evidence="8">
    <location>
        <begin position="228"/>
        <end position="261"/>
    </location>
</feature>
<keyword evidence="2" id="KW-1003">Cell membrane</keyword>
<comment type="similarity">
    <text evidence="6">Belongs to the ThrE exporter (TC 2.A.79) family.</text>
</comment>
<evidence type="ECO:0008006" key="13">
    <source>
        <dbReference type="Google" id="ProtNLM"/>
    </source>
</evidence>
<dbReference type="InterPro" id="IPR024528">
    <property type="entry name" value="ThrE_2"/>
</dbReference>
<dbReference type="Pfam" id="PF12821">
    <property type="entry name" value="ThrE_2"/>
    <property type="match status" value="1"/>
</dbReference>
<evidence type="ECO:0000256" key="6">
    <source>
        <dbReference type="ARBA" id="ARBA00034125"/>
    </source>
</evidence>
<dbReference type="EMBL" id="QHLY01000012">
    <property type="protein sequence ID" value="PXA68412.1"/>
    <property type="molecule type" value="Genomic_DNA"/>
</dbReference>
<evidence type="ECO:0000256" key="3">
    <source>
        <dbReference type="ARBA" id="ARBA00022692"/>
    </source>
</evidence>
<feature type="region of interest" description="Disordered" evidence="7">
    <location>
        <begin position="1"/>
        <end position="70"/>
    </location>
</feature>
<evidence type="ECO:0000259" key="9">
    <source>
        <dbReference type="Pfam" id="PF06738"/>
    </source>
</evidence>
<dbReference type="InterPro" id="IPR050539">
    <property type="entry name" value="ThrE_Dicarb/AminoAcid_Exp"/>
</dbReference>
<evidence type="ECO:0000256" key="7">
    <source>
        <dbReference type="SAM" id="MobiDB-lite"/>
    </source>
</evidence>
<evidence type="ECO:0000256" key="2">
    <source>
        <dbReference type="ARBA" id="ARBA00022475"/>
    </source>
</evidence>
<feature type="transmembrane region" description="Helical" evidence="8">
    <location>
        <begin position="451"/>
        <end position="469"/>
    </location>
</feature>
<dbReference type="Pfam" id="PF06738">
    <property type="entry name" value="ThrE"/>
    <property type="match status" value="1"/>
</dbReference>
<feature type="domain" description="Threonine/Serine exporter ThrE" evidence="10">
    <location>
        <begin position="379"/>
        <end position="506"/>
    </location>
</feature>
<proteinExistence type="inferred from homology"/>
<name>A0A317ZPH2_9MICO</name>
<protein>
    <recommendedName>
        <fullName evidence="13">Threonine/serine exporter family protein</fullName>
    </recommendedName>
</protein>
<feature type="compositionally biased region" description="Low complexity" evidence="7">
    <location>
        <begin position="30"/>
        <end position="39"/>
    </location>
</feature>
<keyword evidence="4 8" id="KW-1133">Transmembrane helix</keyword>
<feature type="transmembrane region" description="Helical" evidence="8">
    <location>
        <begin position="489"/>
        <end position="511"/>
    </location>
</feature>
<evidence type="ECO:0000256" key="4">
    <source>
        <dbReference type="ARBA" id="ARBA00022989"/>
    </source>
</evidence>
<feature type="transmembrane region" description="Helical" evidence="8">
    <location>
        <begin position="373"/>
        <end position="393"/>
    </location>
</feature>
<keyword evidence="12" id="KW-1185">Reference proteome</keyword>
<feature type="transmembrane region" description="Helical" evidence="8">
    <location>
        <begin position="424"/>
        <end position="444"/>
    </location>
</feature>
<dbReference type="GO" id="GO:0005886">
    <property type="term" value="C:plasma membrane"/>
    <property type="evidence" value="ECO:0007669"/>
    <property type="project" value="UniProtKB-SubCell"/>
</dbReference>
<keyword evidence="5 8" id="KW-0472">Membrane</keyword>
<reference evidence="11 12" key="1">
    <citation type="submission" date="2018-05" db="EMBL/GenBank/DDBJ databases">
        <title>Genetic diversity of glacier-inhabiting Cryobacterium bacteria in China and description of Cryobacterium mengkeensis sp. nov. and Arthrobacter glacialis sp. nov.</title>
        <authorList>
            <person name="Liu Q."/>
            <person name="Xin Y.-H."/>
        </authorList>
    </citation>
    <scope>NUCLEOTIDE SEQUENCE [LARGE SCALE GENOMIC DNA]</scope>
    <source>
        <strain evidence="11 12">SK-1</strain>
    </source>
</reference>
<dbReference type="GO" id="GO:0022857">
    <property type="term" value="F:transmembrane transporter activity"/>
    <property type="evidence" value="ECO:0007669"/>
    <property type="project" value="InterPro"/>
</dbReference>
<sequence length="543" mass="56462">MPPSPPPGSAPSMVERTRPIPTRITDPRSVEVVPLTAVPPTTPNPTPTEPVNIARTPYRAPHPTTPRPVTTSIPILRADATGIAAVRAYEDAPSTSTIAVPVIDIAAYTRSVLDLTMRLAEVIFASGAGAEDATAAMLALTRAYGLRGTEANITHTIITLTHEDQSTHESISRSRDVKYRTLNYAKLTATSELIADLIEEPTDVAEARKRLATIVSSKPQVTLLYRRIGWSLVGAGAAALIGGGPIVVIAAFIAAFVIDLLTTALDNRRVPLFYQTVVGGAIGPLFAAFVPLVDPTATPSLVVVATIIMLLAGVTTFGAVHDTLSGFYLTGTARLIEALLITGGLVAGVAGSSLVLARFGLDLRITADVTPTLGILAIQLVAAVVIVVGFALGTQVPWRALWVVCLLGAVAEVIYLGATNAGFGLVWSSGAAAMGAGLLAAVGARIVRTPPLVIIVCALVPLVPGLALFRGLLQMSDGDINGLLNLLTAGAIAVALAASAILAQLIVQYVWGPGRRLQRRFVGPLMAVPVRLSRKSAAPGPRI</sequence>
<feature type="transmembrane region" description="Helical" evidence="8">
    <location>
        <begin position="299"/>
        <end position="320"/>
    </location>
</feature>
<dbReference type="AlphaFoldDB" id="A0A317ZPH2"/>
<comment type="subcellular location">
    <subcellularLocation>
        <location evidence="1">Cell membrane</location>
        <topology evidence="1">Multi-pass membrane protein</topology>
    </subcellularLocation>
</comment>
<evidence type="ECO:0000256" key="8">
    <source>
        <dbReference type="SAM" id="Phobius"/>
    </source>
</evidence>
<gene>
    <name evidence="11" type="ORF">CTB96_17575</name>
</gene>
<feature type="transmembrane region" description="Helical" evidence="8">
    <location>
        <begin position="400"/>
        <end position="418"/>
    </location>
</feature>
<organism evidence="11 12">
    <name type="scientific">Cryobacterium arcticum</name>
    <dbReference type="NCBI Taxonomy" id="670052"/>
    <lineage>
        <taxon>Bacteria</taxon>
        <taxon>Bacillati</taxon>
        <taxon>Actinomycetota</taxon>
        <taxon>Actinomycetes</taxon>
        <taxon>Micrococcales</taxon>
        <taxon>Microbacteriaceae</taxon>
        <taxon>Cryobacterium</taxon>
    </lineage>
</organism>
<dbReference type="Proteomes" id="UP000246722">
    <property type="component" value="Unassembled WGS sequence"/>
</dbReference>
<evidence type="ECO:0000313" key="12">
    <source>
        <dbReference type="Proteomes" id="UP000246722"/>
    </source>
</evidence>
<evidence type="ECO:0000259" key="10">
    <source>
        <dbReference type="Pfam" id="PF12821"/>
    </source>
</evidence>
<accession>A0A317ZPH2</accession>
<dbReference type="InterPro" id="IPR010619">
    <property type="entry name" value="ThrE-like_N"/>
</dbReference>
<keyword evidence="3 8" id="KW-0812">Transmembrane</keyword>
<dbReference type="GO" id="GO:0015744">
    <property type="term" value="P:succinate transport"/>
    <property type="evidence" value="ECO:0007669"/>
    <property type="project" value="TreeGrafter"/>
</dbReference>
<feature type="transmembrane region" description="Helical" evidence="8">
    <location>
        <begin position="340"/>
        <end position="361"/>
    </location>
</feature>
<evidence type="ECO:0000256" key="5">
    <source>
        <dbReference type="ARBA" id="ARBA00023136"/>
    </source>
</evidence>